<reference evidence="1 2" key="1">
    <citation type="submission" date="2013-05" db="EMBL/GenBank/DDBJ databases">
        <title>Genome assembly of Chondromyces apiculatus DSM 436.</title>
        <authorList>
            <person name="Sharma G."/>
            <person name="Khatri I."/>
            <person name="Kaur C."/>
            <person name="Mayilraj S."/>
            <person name="Subramanian S."/>
        </authorList>
    </citation>
    <scope>NUCLEOTIDE SEQUENCE [LARGE SCALE GENOMIC DNA]</scope>
    <source>
        <strain evidence="1 2">DSM 436</strain>
    </source>
</reference>
<evidence type="ECO:0000313" key="1">
    <source>
        <dbReference type="EMBL" id="EYF03226.1"/>
    </source>
</evidence>
<gene>
    <name evidence="1" type="ORF">CAP_5730</name>
</gene>
<comment type="caution">
    <text evidence="1">The sequence shown here is derived from an EMBL/GenBank/DDBJ whole genome shotgun (WGS) entry which is preliminary data.</text>
</comment>
<sequence length="51" mass="5050">MLLDQLAGALGAGGDGGAFDRVEAEQTLKARGRCGDEKCGNGLATQGEGAL</sequence>
<organism evidence="1 2">
    <name type="scientific">Chondromyces apiculatus DSM 436</name>
    <dbReference type="NCBI Taxonomy" id="1192034"/>
    <lineage>
        <taxon>Bacteria</taxon>
        <taxon>Pseudomonadati</taxon>
        <taxon>Myxococcota</taxon>
        <taxon>Polyangia</taxon>
        <taxon>Polyangiales</taxon>
        <taxon>Polyangiaceae</taxon>
        <taxon>Chondromyces</taxon>
    </lineage>
</organism>
<dbReference type="Proteomes" id="UP000019678">
    <property type="component" value="Unassembled WGS sequence"/>
</dbReference>
<protein>
    <submittedName>
        <fullName evidence="1">Uncharacterized protein</fullName>
    </submittedName>
</protein>
<accession>A0A017T3U0</accession>
<name>A0A017T3U0_9BACT</name>
<evidence type="ECO:0000313" key="2">
    <source>
        <dbReference type="Proteomes" id="UP000019678"/>
    </source>
</evidence>
<keyword evidence="2" id="KW-1185">Reference proteome</keyword>
<dbReference type="EMBL" id="ASRX01000049">
    <property type="protein sequence ID" value="EYF03226.1"/>
    <property type="molecule type" value="Genomic_DNA"/>
</dbReference>
<proteinExistence type="predicted"/>
<dbReference type="AlphaFoldDB" id="A0A017T3U0"/>